<sequence length="317" mass="35107">MRQVTLIWGGVVFMMLLLMSGCVREAYNISWKGVVVDETTGKPVKHARILASSSYQANIDETEALKNYTLSDEYGRFRMSFRRGFGITVRTSASGFLSGLDYKVVKKPDISDTIFLSPYPFNASLVVRKMDEGAFSASIPFIRDKHIVAGSGSDAGSLMKWGFDFLEGTNTMNLDSADIWIEVNPKNGKMVLNASPKGGVFPVLQTENSDFITSVTKAPESGYLKSYVLTGKEAGFFVLCRNGVNVAKMIPEDKICILSYEQPDGSKVKETGIRFDYLFQPDLQNRFYFPVSASAEMSGLPEDRSPVDLEFQESGLD</sequence>
<dbReference type="InterPro" id="IPR008969">
    <property type="entry name" value="CarboxyPept-like_regulatory"/>
</dbReference>
<dbReference type="AlphaFoldDB" id="A0A368V6F7"/>
<protein>
    <recommendedName>
        <fullName evidence="5">Carboxypeptidase family protein</fullName>
    </recommendedName>
</protein>
<keyword evidence="2" id="KW-0472">Membrane</keyword>
<evidence type="ECO:0008006" key="5">
    <source>
        <dbReference type="Google" id="ProtNLM"/>
    </source>
</evidence>
<gene>
    <name evidence="3" type="ORF">DFO77_108140</name>
</gene>
<reference evidence="3 4" key="1">
    <citation type="submission" date="2018-07" db="EMBL/GenBank/DDBJ databases">
        <title>Freshwater and sediment microbial communities from various areas in North America, analyzing microbe dynamics in response to fracking.</title>
        <authorList>
            <person name="Lamendella R."/>
        </authorList>
    </citation>
    <scope>NUCLEOTIDE SEQUENCE [LARGE SCALE GENOMIC DNA]</scope>
    <source>
        <strain evidence="3 4">160A</strain>
    </source>
</reference>
<feature type="region of interest" description="Disordered" evidence="1">
    <location>
        <begin position="297"/>
        <end position="317"/>
    </location>
</feature>
<proteinExistence type="predicted"/>
<keyword evidence="2" id="KW-1133">Transmembrane helix</keyword>
<keyword evidence="2" id="KW-0812">Transmembrane</keyword>
<organism evidence="3 4">
    <name type="scientific">Marinilabilia salmonicolor</name>
    <dbReference type="NCBI Taxonomy" id="989"/>
    <lineage>
        <taxon>Bacteria</taxon>
        <taxon>Pseudomonadati</taxon>
        <taxon>Bacteroidota</taxon>
        <taxon>Bacteroidia</taxon>
        <taxon>Marinilabiliales</taxon>
        <taxon>Marinilabiliaceae</taxon>
        <taxon>Marinilabilia</taxon>
    </lineage>
</organism>
<evidence type="ECO:0000256" key="2">
    <source>
        <dbReference type="SAM" id="Phobius"/>
    </source>
</evidence>
<comment type="caution">
    <text evidence="3">The sequence shown here is derived from an EMBL/GenBank/DDBJ whole genome shotgun (WGS) entry which is preliminary data.</text>
</comment>
<dbReference type="RefSeq" id="WP_114436895.1">
    <property type="nucleotide sequence ID" value="NZ_QPIZ01000008.1"/>
</dbReference>
<evidence type="ECO:0000256" key="1">
    <source>
        <dbReference type="SAM" id="MobiDB-lite"/>
    </source>
</evidence>
<evidence type="ECO:0000313" key="3">
    <source>
        <dbReference type="EMBL" id="RCW36698.1"/>
    </source>
</evidence>
<dbReference type="SUPFAM" id="SSF49464">
    <property type="entry name" value="Carboxypeptidase regulatory domain-like"/>
    <property type="match status" value="1"/>
</dbReference>
<dbReference type="EMBL" id="QPIZ01000008">
    <property type="protein sequence ID" value="RCW36698.1"/>
    <property type="molecule type" value="Genomic_DNA"/>
</dbReference>
<dbReference type="Proteomes" id="UP000252733">
    <property type="component" value="Unassembled WGS sequence"/>
</dbReference>
<accession>A0A368V6F7</accession>
<feature type="transmembrane region" description="Helical" evidence="2">
    <location>
        <begin position="6"/>
        <end position="23"/>
    </location>
</feature>
<evidence type="ECO:0000313" key="4">
    <source>
        <dbReference type="Proteomes" id="UP000252733"/>
    </source>
</evidence>
<keyword evidence="4" id="KW-1185">Reference proteome</keyword>
<dbReference type="PROSITE" id="PS51257">
    <property type="entry name" value="PROKAR_LIPOPROTEIN"/>
    <property type="match status" value="1"/>
</dbReference>
<name>A0A368V6F7_9BACT</name>